<dbReference type="AlphaFoldDB" id="A0A166MWN2"/>
<feature type="region of interest" description="Disordered" evidence="1">
    <location>
        <begin position="30"/>
        <end position="67"/>
    </location>
</feature>
<evidence type="ECO:0000313" key="3">
    <source>
        <dbReference type="Proteomes" id="UP000076532"/>
    </source>
</evidence>
<organism evidence="2 3">
    <name type="scientific">Athelia psychrophila</name>
    <dbReference type="NCBI Taxonomy" id="1759441"/>
    <lineage>
        <taxon>Eukaryota</taxon>
        <taxon>Fungi</taxon>
        <taxon>Dikarya</taxon>
        <taxon>Basidiomycota</taxon>
        <taxon>Agaricomycotina</taxon>
        <taxon>Agaricomycetes</taxon>
        <taxon>Agaricomycetidae</taxon>
        <taxon>Atheliales</taxon>
        <taxon>Atheliaceae</taxon>
        <taxon>Athelia</taxon>
    </lineage>
</organism>
<proteinExistence type="predicted"/>
<gene>
    <name evidence="2" type="ORF">FIBSPDRAFT_951167</name>
</gene>
<accession>A0A166MWN2</accession>
<evidence type="ECO:0000256" key="1">
    <source>
        <dbReference type="SAM" id="MobiDB-lite"/>
    </source>
</evidence>
<evidence type="ECO:0000313" key="2">
    <source>
        <dbReference type="EMBL" id="KZP24398.1"/>
    </source>
</evidence>
<sequence length="67" mass="7345">MSPERIVDIAKRTQSTHGFLSEGFALASLLSSPTPRRPNGSPRSTLRICSPASSPSRMAFRSRQARM</sequence>
<keyword evidence="3" id="KW-1185">Reference proteome</keyword>
<dbReference type="EMBL" id="KV417526">
    <property type="protein sequence ID" value="KZP24398.1"/>
    <property type="molecule type" value="Genomic_DNA"/>
</dbReference>
<name>A0A166MWN2_9AGAM</name>
<reference evidence="2 3" key="1">
    <citation type="journal article" date="2016" name="Mol. Biol. Evol.">
        <title>Comparative Genomics of Early-Diverging Mushroom-Forming Fungi Provides Insights into the Origins of Lignocellulose Decay Capabilities.</title>
        <authorList>
            <person name="Nagy L.G."/>
            <person name="Riley R."/>
            <person name="Tritt A."/>
            <person name="Adam C."/>
            <person name="Daum C."/>
            <person name="Floudas D."/>
            <person name="Sun H."/>
            <person name="Yadav J.S."/>
            <person name="Pangilinan J."/>
            <person name="Larsson K.H."/>
            <person name="Matsuura K."/>
            <person name="Barry K."/>
            <person name="Labutti K."/>
            <person name="Kuo R."/>
            <person name="Ohm R.A."/>
            <person name="Bhattacharya S.S."/>
            <person name="Shirouzu T."/>
            <person name="Yoshinaga Y."/>
            <person name="Martin F.M."/>
            <person name="Grigoriev I.V."/>
            <person name="Hibbett D.S."/>
        </authorList>
    </citation>
    <scope>NUCLEOTIDE SEQUENCE [LARGE SCALE GENOMIC DNA]</scope>
    <source>
        <strain evidence="2 3">CBS 109695</strain>
    </source>
</reference>
<dbReference type="Proteomes" id="UP000076532">
    <property type="component" value="Unassembled WGS sequence"/>
</dbReference>
<protein>
    <submittedName>
        <fullName evidence="2">Uncharacterized protein</fullName>
    </submittedName>
</protein>